<organism evidence="2 3">
    <name type="scientific">Stenotrophomonas phage vB_SmaS_DLP_5</name>
    <dbReference type="NCBI Taxonomy" id="2044561"/>
    <lineage>
        <taxon>Viruses</taxon>
        <taxon>Duplodnaviria</taxon>
        <taxon>Heunggongvirae</taxon>
        <taxon>Uroviricota</taxon>
        <taxon>Caudoviricetes</taxon>
        <taxon>Delepquintavirus</taxon>
        <taxon>Delepquintavirus DLP5</taxon>
    </lineage>
</organism>
<reference evidence="3" key="1">
    <citation type="submission" date="2017-10" db="EMBL/GenBank/DDBJ databases">
        <authorList>
            <person name="Peters D.L."/>
        </authorList>
    </citation>
    <scope>NUCLEOTIDE SEQUENCE [LARGE SCALE GENOMIC DNA]</scope>
</reference>
<dbReference type="EMBL" id="MG189906">
    <property type="protein sequence ID" value="ATS92323.1"/>
    <property type="molecule type" value="Genomic_DNA"/>
</dbReference>
<evidence type="ECO:0000313" key="3">
    <source>
        <dbReference type="Proteomes" id="UP000241675"/>
    </source>
</evidence>
<gene>
    <name evidence="2" type="ORF">DLP05_043</name>
</gene>
<protein>
    <submittedName>
        <fullName evidence="2">Uncharacterized protein</fullName>
    </submittedName>
</protein>
<keyword evidence="3" id="KW-1185">Reference proteome</keyword>
<dbReference type="Proteomes" id="UP000241675">
    <property type="component" value="Segment"/>
</dbReference>
<evidence type="ECO:0000313" key="2">
    <source>
        <dbReference type="EMBL" id="ATS92323.1"/>
    </source>
</evidence>
<evidence type="ECO:0000256" key="1">
    <source>
        <dbReference type="SAM" id="MobiDB-lite"/>
    </source>
</evidence>
<reference evidence="2 3" key="2">
    <citation type="submission" date="2017-11" db="EMBL/GenBank/DDBJ databases">
        <title>Lysogenic conversion of Stenotrophomonas maltophilia by temperate phage DLP4.</title>
        <authorList>
            <person name="Dennis J."/>
            <person name="Stothard P."/>
        </authorList>
    </citation>
    <scope>NUCLEOTIDE SEQUENCE [LARGE SCALE GENOMIC DNA]</scope>
</reference>
<sequence>MEGLNITPMEVVEAEGSKRKYIAIAKTDGGKLFAALDFELNIIIDKQSKKNLPAIGVGVRFAALGGGSWNMEHRDQGSKLPDGMENLEKFFFAVSLPGPVVYTNTLMAEKKIVARLFKWLQLIAEVNKAELLVTEANLQMWFEEKSTGLIDYDPADCQFPNEAWETKKSVAAPVTLMPVVDSSEDEEEEEDDGEEQEEDDEEDDNE</sequence>
<accession>A0A2D2W2G3</accession>
<proteinExistence type="predicted"/>
<name>A0A2D2W2G3_9CAUD</name>
<feature type="compositionally biased region" description="Acidic residues" evidence="1">
    <location>
        <begin position="182"/>
        <end position="206"/>
    </location>
</feature>
<feature type="region of interest" description="Disordered" evidence="1">
    <location>
        <begin position="175"/>
        <end position="206"/>
    </location>
</feature>